<evidence type="ECO:0000256" key="2">
    <source>
        <dbReference type="ARBA" id="ARBA00022722"/>
    </source>
</evidence>
<comment type="cofactor">
    <cofactor evidence="7">
        <name>Zn(2+)</name>
        <dbReference type="ChEBI" id="CHEBI:29105"/>
    </cofactor>
    <text evidence="7">Binds 1 zinc ion.</text>
</comment>
<evidence type="ECO:0000313" key="9">
    <source>
        <dbReference type="Proteomes" id="UP000178168"/>
    </source>
</evidence>
<keyword evidence="6 7" id="KW-0862">Zinc</keyword>
<evidence type="ECO:0000256" key="3">
    <source>
        <dbReference type="ARBA" id="ARBA00022723"/>
    </source>
</evidence>
<evidence type="ECO:0000256" key="5">
    <source>
        <dbReference type="ARBA" id="ARBA00022801"/>
    </source>
</evidence>
<evidence type="ECO:0000256" key="1">
    <source>
        <dbReference type="ARBA" id="ARBA00010875"/>
    </source>
</evidence>
<feature type="binding site" evidence="7">
    <location>
        <position position="91"/>
    </location>
    <ligand>
        <name>Zn(2+)</name>
        <dbReference type="ChEBI" id="CHEBI:29105"/>
        <note>catalytic</note>
    </ligand>
</feature>
<feature type="binding site" evidence="7">
    <location>
        <position position="87"/>
    </location>
    <ligand>
        <name>Zn(2+)</name>
        <dbReference type="ChEBI" id="CHEBI:29105"/>
        <note>catalytic</note>
    </ligand>
</feature>
<dbReference type="GO" id="GO:0004521">
    <property type="term" value="F:RNA endonuclease activity"/>
    <property type="evidence" value="ECO:0007669"/>
    <property type="project" value="UniProtKB-UniRule"/>
</dbReference>
<evidence type="ECO:0000313" key="8">
    <source>
        <dbReference type="EMBL" id="OHA85841.1"/>
    </source>
</evidence>
<dbReference type="InterPro" id="IPR002036">
    <property type="entry name" value="YbeY"/>
</dbReference>
<evidence type="ECO:0000256" key="6">
    <source>
        <dbReference type="ARBA" id="ARBA00022833"/>
    </source>
</evidence>
<dbReference type="NCBIfam" id="TIGR00043">
    <property type="entry name" value="rRNA maturation RNase YbeY"/>
    <property type="match status" value="1"/>
</dbReference>
<feature type="binding site" evidence="7">
    <location>
        <position position="97"/>
    </location>
    <ligand>
        <name>Zn(2+)</name>
        <dbReference type="ChEBI" id="CHEBI:29105"/>
        <note>catalytic</note>
    </ligand>
</feature>
<dbReference type="SUPFAM" id="SSF55486">
    <property type="entry name" value="Metalloproteases ('zincins'), catalytic domain"/>
    <property type="match status" value="1"/>
</dbReference>
<name>A0A1G2SN77_9BACT</name>
<dbReference type="AlphaFoldDB" id="A0A1G2SN77"/>
<dbReference type="Proteomes" id="UP000178168">
    <property type="component" value="Unassembled WGS sequence"/>
</dbReference>
<proteinExistence type="inferred from homology"/>
<dbReference type="Pfam" id="PF02130">
    <property type="entry name" value="YbeY"/>
    <property type="match status" value="1"/>
</dbReference>
<dbReference type="GO" id="GO:0005737">
    <property type="term" value="C:cytoplasm"/>
    <property type="evidence" value="ECO:0007669"/>
    <property type="project" value="UniProtKB-SubCell"/>
</dbReference>
<dbReference type="GO" id="GO:0006364">
    <property type="term" value="P:rRNA processing"/>
    <property type="evidence" value="ECO:0007669"/>
    <property type="project" value="UniProtKB-UniRule"/>
</dbReference>
<keyword evidence="7" id="KW-0963">Cytoplasm</keyword>
<dbReference type="Gene3D" id="3.40.390.30">
    <property type="entry name" value="Metalloproteases ('zincins'), catalytic domain"/>
    <property type="match status" value="1"/>
</dbReference>
<evidence type="ECO:0000256" key="7">
    <source>
        <dbReference type="HAMAP-Rule" id="MF_00009"/>
    </source>
</evidence>
<dbReference type="PANTHER" id="PTHR46986">
    <property type="entry name" value="ENDORIBONUCLEASE YBEY, CHLOROPLASTIC"/>
    <property type="match status" value="1"/>
</dbReference>
<dbReference type="GO" id="GO:0008270">
    <property type="term" value="F:zinc ion binding"/>
    <property type="evidence" value="ECO:0007669"/>
    <property type="project" value="UniProtKB-UniRule"/>
</dbReference>
<comment type="similarity">
    <text evidence="1 7">Belongs to the endoribonuclease YbeY family.</text>
</comment>
<dbReference type="EC" id="3.1.-.-" evidence="7"/>
<protein>
    <recommendedName>
        <fullName evidence="7">Endoribonuclease YbeY</fullName>
        <ecNumber evidence="7">3.1.-.-</ecNumber>
    </recommendedName>
</protein>
<organism evidence="8 9">
    <name type="scientific">Candidatus Yonathbacteria bacterium RIFOXYD1_FULL_52_36</name>
    <dbReference type="NCBI Taxonomy" id="1802730"/>
    <lineage>
        <taxon>Bacteria</taxon>
        <taxon>Candidatus Yonathiibacteriota</taxon>
    </lineage>
</organism>
<keyword evidence="7" id="KW-0690">Ribosome biogenesis</keyword>
<keyword evidence="4 7" id="KW-0255">Endonuclease</keyword>
<keyword evidence="2 7" id="KW-0540">Nuclease</keyword>
<keyword evidence="5 7" id="KW-0378">Hydrolase</keyword>
<dbReference type="GO" id="GO:0004222">
    <property type="term" value="F:metalloendopeptidase activity"/>
    <property type="evidence" value="ECO:0007669"/>
    <property type="project" value="InterPro"/>
</dbReference>
<accession>A0A1G2SN77</accession>
<reference evidence="8 9" key="1">
    <citation type="journal article" date="2016" name="Nat. Commun.">
        <title>Thousands of microbial genomes shed light on interconnected biogeochemical processes in an aquifer system.</title>
        <authorList>
            <person name="Anantharaman K."/>
            <person name="Brown C.T."/>
            <person name="Hug L.A."/>
            <person name="Sharon I."/>
            <person name="Castelle C.J."/>
            <person name="Probst A.J."/>
            <person name="Thomas B.C."/>
            <person name="Singh A."/>
            <person name="Wilkins M.J."/>
            <person name="Karaoz U."/>
            <person name="Brodie E.L."/>
            <person name="Williams K.H."/>
            <person name="Hubbard S.S."/>
            <person name="Banfield J.F."/>
        </authorList>
    </citation>
    <scope>NUCLEOTIDE SEQUENCE [LARGE SCALE GENOMIC DNA]</scope>
</reference>
<keyword evidence="3 7" id="KW-0479">Metal-binding</keyword>
<evidence type="ECO:0000256" key="4">
    <source>
        <dbReference type="ARBA" id="ARBA00022759"/>
    </source>
</evidence>
<dbReference type="EMBL" id="MHUZ01000014">
    <property type="protein sequence ID" value="OHA85841.1"/>
    <property type="molecule type" value="Genomic_DNA"/>
</dbReference>
<sequence length="118" mass="13294">MPTSVPFLALKDAALGSNYDLSLVFIDPKESQHLNTVHRGKDKPANILSFPLSKTSGEIFIDLKTARGQAPDFEQEFENFIAFLFVHGLFHLKGFDHSAIMERKERALCKKFNIKLAS</sequence>
<comment type="caution">
    <text evidence="8">The sequence shown here is derived from an EMBL/GenBank/DDBJ whole genome shotgun (WGS) entry which is preliminary data.</text>
</comment>
<dbReference type="PANTHER" id="PTHR46986:SF1">
    <property type="entry name" value="ENDORIBONUCLEASE YBEY, CHLOROPLASTIC"/>
    <property type="match status" value="1"/>
</dbReference>
<dbReference type="STRING" id="1802730.A2591_03715"/>
<dbReference type="HAMAP" id="MF_00009">
    <property type="entry name" value="Endoribonucl_YbeY"/>
    <property type="match status" value="1"/>
</dbReference>
<keyword evidence="7" id="KW-0698">rRNA processing</keyword>
<comment type="subcellular location">
    <subcellularLocation>
        <location evidence="7">Cytoplasm</location>
    </subcellularLocation>
</comment>
<dbReference type="InterPro" id="IPR023091">
    <property type="entry name" value="MetalPrtase_cat_dom_sf_prd"/>
</dbReference>
<gene>
    <name evidence="7" type="primary">ybeY</name>
    <name evidence="8" type="ORF">A2591_03715</name>
</gene>
<comment type="function">
    <text evidence="7">Single strand-specific metallo-endoribonuclease involved in late-stage 70S ribosome quality control and in maturation of the 3' terminus of the 16S rRNA.</text>
</comment>